<sequence length="248" mass="27349">MPWLWRALYVLCLTLVPLSAAGQPQLCEAAAKQASRESGVPYAVLMAISLNETGRKGAGGFEPWPWTVNMEGAGHWFDSRDLALAYVFKEFKRGARSFDVGCFQINFKWHGQHFSSIEDMFDPLENARYAAQFLKSLYAESGDWKRAAGAYHSRTPEHANSYSTRFARFFAKLEGRSGPKDVMTTSAAAASPLPDIPDIVLAQSASQEQRRENGYPLLLRSKDAEPPRPGGAPGASLFARAARKARGM</sequence>
<dbReference type="Proteomes" id="UP000190787">
    <property type="component" value="Unassembled WGS sequence"/>
</dbReference>
<evidence type="ECO:0000313" key="6">
    <source>
        <dbReference type="Proteomes" id="UP000190787"/>
    </source>
</evidence>
<evidence type="ECO:0000259" key="4">
    <source>
        <dbReference type="Pfam" id="PF01464"/>
    </source>
</evidence>
<feature type="signal peptide" evidence="3">
    <location>
        <begin position="1"/>
        <end position="22"/>
    </location>
</feature>
<gene>
    <name evidence="5" type="ORF">BMI91_16860</name>
</gene>
<dbReference type="Gene3D" id="1.10.530.10">
    <property type="match status" value="1"/>
</dbReference>
<evidence type="ECO:0000313" key="5">
    <source>
        <dbReference type="EMBL" id="OOY23115.1"/>
    </source>
</evidence>
<dbReference type="Pfam" id="PF01464">
    <property type="entry name" value="SLT"/>
    <property type="match status" value="1"/>
</dbReference>
<accession>A0ABX3MTU7</accession>
<evidence type="ECO:0000256" key="2">
    <source>
        <dbReference type="SAM" id="MobiDB-lite"/>
    </source>
</evidence>
<name>A0ABX3MTU7_9RHOB</name>
<dbReference type="InterPro" id="IPR008258">
    <property type="entry name" value="Transglycosylase_SLT_dom_1"/>
</dbReference>
<organism evidence="5 6">
    <name type="scientific">Thioclava sediminum</name>
    <dbReference type="NCBI Taxonomy" id="1915319"/>
    <lineage>
        <taxon>Bacteria</taxon>
        <taxon>Pseudomonadati</taxon>
        <taxon>Pseudomonadota</taxon>
        <taxon>Alphaproteobacteria</taxon>
        <taxon>Rhodobacterales</taxon>
        <taxon>Paracoccaceae</taxon>
        <taxon>Thioclava</taxon>
    </lineage>
</organism>
<evidence type="ECO:0000256" key="1">
    <source>
        <dbReference type="ARBA" id="ARBA00009387"/>
    </source>
</evidence>
<comment type="caution">
    <text evidence="5">The sequence shown here is derived from an EMBL/GenBank/DDBJ whole genome shotgun (WGS) entry which is preliminary data.</text>
</comment>
<feature type="chain" id="PRO_5045382814" evidence="3">
    <location>
        <begin position="23"/>
        <end position="248"/>
    </location>
</feature>
<dbReference type="EMBL" id="MPZV01000004">
    <property type="protein sequence ID" value="OOY23115.1"/>
    <property type="molecule type" value="Genomic_DNA"/>
</dbReference>
<keyword evidence="6" id="KW-1185">Reference proteome</keyword>
<evidence type="ECO:0000256" key="3">
    <source>
        <dbReference type="SAM" id="SignalP"/>
    </source>
</evidence>
<feature type="domain" description="Transglycosylase SLT" evidence="4">
    <location>
        <begin position="96"/>
        <end position="153"/>
    </location>
</feature>
<dbReference type="InterPro" id="IPR023346">
    <property type="entry name" value="Lysozyme-like_dom_sf"/>
</dbReference>
<dbReference type="RefSeq" id="WP_078605970.1">
    <property type="nucleotide sequence ID" value="NZ_MPZV01000004.1"/>
</dbReference>
<proteinExistence type="inferred from homology"/>
<comment type="similarity">
    <text evidence="1">Belongs to the virb1 family.</text>
</comment>
<dbReference type="SUPFAM" id="SSF53955">
    <property type="entry name" value="Lysozyme-like"/>
    <property type="match status" value="1"/>
</dbReference>
<reference evidence="5 6" key="1">
    <citation type="submission" date="2016-11" db="EMBL/GenBank/DDBJ databases">
        <title>A multilocus sequence analysis scheme for characterization of bacteria in the genus Thioclava.</title>
        <authorList>
            <person name="Liu Y."/>
            <person name="Shao Z."/>
        </authorList>
    </citation>
    <scope>NUCLEOTIDE SEQUENCE [LARGE SCALE GENOMIC DNA]</scope>
    <source>
        <strain evidence="5 6">TAW-CT134</strain>
    </source>
</reference>
<feature type="region of interest" description="Disordered" evidence="2">
    <location>
        <begin position="205"/>
        <end position="248"/>
    </location>
</feature>
<keyword evidence="3" id="KW-0732">Signal</keyword>
<protein>
    <submittedName>
        <fullName evidence="5">Transglycosylase</fullName>
    </submittedName>
</protein>